<feature type="transmembrane region" description="Helical" evidence="4">
    <location>
        <begin position="404"/>
        <end position="427"/>
    </location>
</feature>
<dbReference type="PROSITE" id="PS51379">
    <property type="entry name" value="4FE4S_FER_2"/>
    <property type="match status" value="1"/>
</dbReference>
<dbReference type="AlphaFoldDB" id="A0A380TBI4"/>
<evidence type="ECO:0000256" key="4">
    <source>
        <dbReference type="SAM" id="Phobius"/>
    </source>
</evidence>
<sequence>MGSKNGANLLRRSRARVPSAVVALLLMITIKAGFAFAAEGGRRTLSAAELEVVFPGAHAAGPFEGQPAAAAVRATDGRLAGYVVSTFETVGSTGYSGKPLDVLVGVDLAGAITGALLVRQTEPILVIGITEEDLRRYVAGFTGIDLTLRGTLAAGAVPDQAYPPVISGASISSAVIRDSIIRAATAVAGSRGLLGRASAAARIDVANFVPATWAELAADGSIACRRFSQADGTRLLLDLCVALATPARIGENLLGKLAHNRLAGSLGADDHAIMIAATGLVSVKGTAFVRSGRFERLQVVQGARTFGLTTAGYVNVEALRIAGAPELREIGVFVMPADAGFDAGAPWRLDALVPGEGAGEPHILSIDYTLPPRYVLSPLPAAPDAEAVVTNVPPLWQETWRSRWPAIAALSLMLAVLSGVLVFQEAVVTRPVFYRRLRLAYLTMTLVWLGWWAGGQLSVVNVLTFVHSLMTGFQWEFFLLDPVIFILWGYVAVALLFLGRGVYCGWLCPFGALQELLAEAARLLRLPQLVVPFALHERLWPLKYIIFLGLFAVSLGSTRLAFVGAEIEPFKTAISLKFMREWPFVVYAVALLVAGMFIERFSCRYLCPLGAALAIPARMRMFEWLKRRPQCGRECGICFQRCPVQAIHPEGQINPNECIHCLNCQRVYADDTICPPLAARRKRRERREALATGAGVKMGED</sequence>
<organism evidence="6">
    <name type="scientific">metagenome</name>
    <dbReference type="NCBI Taxonomy" id="256318"/>
    <lineage>
        <taxon>unclassified sequences</taxon>
        <taxon>metagenomes</taxon>
    </lineage>
</organism>
<feature type="domain" description="4Fe-4S ferredoxin-type" evidence="5">
    <location>
        <begin position="622"/>
        <end position="652"/>
    </location>
</feature>
<name>A0A380TBI4_9ZZZZ</name>
<comment type="subcellular location">
    <subcellularLocation>
        <location evidence="1">Cell membrane</location>
    </subcellularLocation>
</comment>
<feature type="transmembrane region" description="Helical" evidence="4">
    <location>
        <begin position="477"/>
        <end position="498"/>
    </location>
</feature>
<dbReference type="GO" id="GO:0010181">
    <property type="term" value="F:FMN binding"/>
    <property type="evidence" value="ECO:0007669"/>
    <property type="project" value="InterPro"/>
</dbReference>
<proteinExistence type="predicted"/>
<dbReference type="GO" id="GO:0045893">
    <property type="term" value="P:positive regulation of DNA-templated transcription"/>
    <property type="evidence" value="ECO:0007669"/>
    <property type="project" value="InterPro"/>
</dbReference>
<dbReference type="SUPFAM" id="SSF54862">
    <property type="entry name" value="4Fe-4S ferredoxins"/>
    <property type="match status" value="1"/>
</dbReference>
<keyword evidence="4" id="KW-0812">Transmembrane</keyword>
<accession>A0A380TBI4</accession>
<reference evidence="6" key="1">
    <citation type="submission" date="2018-07" db="EMBL/GenBank/DDBJ databases">
        <authorList>
            <person name="Quirk P.G."/>
            <person name="Krulwich T.A."/>
        </authorList>
    </citation>
    <scope>NUCLEOTIDE SEQUENCE</scope>
</reference>
<dbReference type="GO" id="GO:0003677">
    <property type="term" value="F:DNA binding"/>
    <property type="evidence" value="ECO:0007669"/>
    <property type="project" value="InterPro"/>
</dbReference>
<protein>
    <submittedName>
        <fullName evidence="6">Protein NirI</fullName>
    </submittedName>
</protein>
<keyword evidence="4" id="KW-1133">Transmembrane helix</keyword>
<dbReference type="SMART" id="SM00900">
    <property type="entry name" value="FMN_bind"/>
    <property type="match status" value="1"/>
</dbReference>
<gene>
    <name evidence="6" type="primary">nirI</name>
    <name evidence="6" type="ORF">DF3PB_20041</name>
</gene>
<dbReference type="InterPro" id="IPR011399">
    <property type="entry name" value="NosR"/>
</dbReference>
<dbReference type="PIRSF" id="PIRSF036354">
    <property type="entry name" value="NosR"/>
    <property type="match status" value="1"/>
</dbReference>
<evidence type="ECO:0000256" key="3">
    <source>
        <dbReference type="ARBA" id="ARBA00023136"/>
    </source>
</evidence>
<feature type="transmembrane region" description="Helical" evidence="4">
    <location>
        <begin position="582"/>
        <end position="598"/>
    </location>
</feature>
<feature type="transmembrane region" description="Helical" evidence="4">
    <location>
        <begin position="439"/>
        <end position="457"/>
    </location>
</feature>
<dbReference type="InterPro" id="IPR007329">
    <property type="entry name" value="FMN-bd"/>
</dbReference>
<dbReference type="PANTHER" id="PTHR30224">
    <property type="entry name" value="ELECTRON TRANSPORT PROTEIN"/>
    <property type="match status" value="1"/>
</dbReference>
<evidence type="ECO:0000259" key="5">
    <source>
        <dbReference type="PROSITE" id="PS51379"/>
    </source>
</evidence>
<dbReference type="PANTHER" id="PTHR30224:SF4">
    <property type="entry name" value="ELECTRON TRANSPORT PROTEIN YCCM-RELATED"/>
    <property type="match status" value="1"/>
</dbReference>
<dbReference type="InterPro" id="IPR017896">
    <property type="entry name" value="4Fe4S_Fe-S-bd"/>
</dbReference>
<keyword evidence="3 4" id="KW-0472">Membrane</keyword>
<dbReference type="EMBL" id="UIDG01000112">
    <property type="protein sequence ID" value="SUS05573.1"/>
    <property type="molecule type" value="Genomic_DNA"/>
</dbReference>
<evidence type="ECO:0000256" key="1">
    <source>
        <dbReference type="ARBA" id="ARBA00004236"/>
    </source>
</evidence>
<dbReference type="GO" id="GO:0005886">
    <property type="term" value="C:plasma membrane"/>
    <property type="evidence" value="ECO:0007669"/>
    <property type="project" value="UniProtKB-SubCell"/>
</dbReference>
<feature type="transmembrane region" description="Helical" evidence="4">
    <location>
        <begin position="544"/>
        <end position="562"/>
    </location>
</feature>
<keyword evidence="2" id="KW-1003">Cell membrane</keyword>
<dbReference type="InterPro" id="IPR052378">
    <property type="entry name" value="NosR_regulator"/>
</dbReference>
<evidence type="ECO:0000313" key="6">
    <source>
        <dbReference type="EMBL" id="SUS05573.1"/>
    </source>
</evidence>
<dbReference type="Pfam" id="PF12801">
    <property type="entry name" value="Fer4_5"/>
    <property type="match status" value="2"/>
</dbReference>
<evidence type="ECO:0000256" key="2">
    <source>
        <dbReference type="ARBA" id="ARBA00022475"/>
    </source>
</evidence>